<evidence type="ECO:0000313" key="3">
    <source>
        <dbReference type="Proteomes" id="UP000737171"/>
    </source>
</evidence>
<dbReference type="InterPro" id="IPR035242">
    <property type="entry name" value="DUF5329"/>
</dbReference>
<name>A0ABX2ECZ1_9BURK</name>
<keyword evidence="1" id="KW-0732">Signal</keyword>
<feature type="chain" id="PRO_5046482881" evidence="1">
    <location>
        <begin position="28"/>
        <end position="130"/>
    </location>
</feature>
<dbReference type="RefSeq" id="WP_173121683.1">
    <property type="nucleotide sequence ID" value="NZ_JABRWJ010000002.1"/>
</dbReference>
<dbReference type="Proteomes" id="UP000737171">
    <property type="component" value="Unassembled WGS sequence"/>
</dbReference>
<organism evidence="2 3">
    <name type="scientific">Pseudaquabacterium terrae</name>
    <dbReference type="NCBI Taxonomy" id="2732868"/>
    <lineage>
        <taxon>Bacteria</taxon>
        <taxon>Pseudomonadati</taxon>
        <taxon>Pseudomonadota</taxon>
        <taxon>Betaproteobacteria</taxon>
        <taxon>Burkholderiales</taxon>
        <taxon>Sphaerotilaceae</taxon>
        <taxon>Pseudaquabacterium</taxon>
    </lineage>
</organism>
<proteinExistence type="predicted"/>
<protein>
    <submittedName>
        <fullName evidence="2">DUF5329 family protein</fullName>
    </submittedName>
</protein>
<keyword evidence="3" id="KW-1185">Reference proteome</keyword>
<evidence type="ECO:0000313" key="2">
    <source>
        <dbReference type="EMBL" id="NRF66558.1"/>
    </source>
</evidence>
<comment type="caution">
    <text evidence="2">The sequence shown here is derived from an EMBL/GenBank/DDBJ whole genome shotgun (WGS) entry which is preliminary data.</text>
</comment>
<reference evidence="2 3" key="1">
    <citation type="submission" date="2020-05" db="EMBL/GenBank/DDBJ databases">
        <title>Aquincola sp. isolate from soil.</title>
        <authorList>
            <person name="Han J."/>
            <person name="Kim D.-U."/>
        </authorList>
    </citation>
    <scope>NUCLEOTIDE SEQUENCE [LARGE SCALE GENOMIC DNA]</scope>
    <source>
        <strain evidence="2 3">S2</strain>
    </source>
</reference>
<gene>
    <name evidence="2" type="ORF">HLB44_06150</name>
</gene>
<dbReference type="Pfam" id="PF17263">
    <property type="entry name" value="DUF5329"/>
    <property type="match status" value="1"/>
</dbReference>
<evidence type="ECO:0000256" key="1">
    <source>
        <dbReference type="SAM" id="SignalP"/>
    </source>
</evidence>
<feature type="signal peptide" evidence="1">
    <location>
        <begin position="1"/>
        <end position="27"/>
    </location>
</feature>
<dbReference type="EMBL" id="JABRWJ010000002">
    <property type="protein sequence ID" value="NRF66558.1"/>
    <property type="molecule type" value="Genomic_DNA"/>
</dbReference>
<accession>A0ABX2ECZ1</accession>
<sequence length="130" mass="14144">MSLLTGRRGVCCLLGALISGLAGAAQAGPSAAEMARIERLLAMIGSRRDMRLVRNGQEHDTDTAVSFLRGKLKHYGDDIKTAEDFIERLASRSSTTGQLYWVRLADGRQIPAGDFLRIELARLDKAAASR</sequence>